<dbReference type="InterPro" id="IPR033640">
    <property type="entry name" value="FAR_C"/>
</dbReference>
<evidence type="ECO:0000259" key="13">
    <source>
        <dbReference type="Pfam" id="PF07993"/>
    </source>
</evidence>
<dbReference type="GO" id="GO:0016020">
    <property type="term" value="C:membrane"/>
    <property type="evidence" value="ECO:0007669"/>
    <property type="project" value="UniProtKB-SubCell"/>
</dbReference>
<comment type="catalytic activity">
    <reaction evidence="10 11">
        <text>a long-chain fatty acyl-CoA + 2 NADPH + 2 H(+) = a long-chain primary fatty alcohol + 2 NADP(+) + CoA</text>
        <dbReference type="Rhea" id="RHEA:52716"/>
        <dbReference type="ChEBI" id="CHEBI:15378"/>
        <dbReference type="ChEBI" id="CHEBI:57287"/>
        <dbReference type="ChEBI" id="CHEBI:57783"/>
        <dbReference type="ChEBI" id="CHEBI:58349"/>
        <dbReference type="ChEBI" id="CHEBI:77396"/>
        <dbReference type="ChEBI" id="CHEBI:83139"/>
        <dbReference type="EC" id="1.2.1.84"/>
    </reaction>
</comment>
<dbReference type="EnsemblMetazoa" id="MDOA005667-RA">
    <property type="protein sequence ID" value="MDOA005667-PA"/>
    <property type="gene ID" value="MDOA005667"/>
</dbReference>
<feature type="transmembrane region" description="Helical" evidence="11">
    <location>
        <begin position="352"/>
        <end position="377"/>
    </location>
</feature>
<organism evidence="14">
    <name type="scientific">Musca domestica</name>
    <name type="common">House fly</name>
    <dbReference type="NCBI Taxonomy" id="7370"/>
    <lineage>
        <taxon>Eukaryota</taxon>
        <taxon>Metazoa</taxon>
        <taxon>Ecdysozoa</taxon>
        <taxon>Arthropoda</taxon>
        <taxon>Hexapoda</taxon>
        <taxon>Insecta</taxon>
        <taxon>Pterygota</taxon>
        <taxon>Neoptera</taxon>
        <taxon>Endopterygota</taxon>
        <taxon>Diptera</taxon>
        <taxon>Brachycera</taxon>
        <taxon>Muscomorpha</taxon>
        <taxon>Muscoidea</taxon>
        <taxon>Muscidae</taxon>
        <taxon>Musca</taxon>
    </lineage>
</organism>
<dbReference type="RefSeq" id="XP_005176035.1">
    <property type="nucleotide sequence ID" value="XM_005175978.3"/>
</dbReference>
<comment type="subcellular location">
    <subcellularLocation>
        <location evidence="1">Membrane</location>
        <topology evidence="1">Multi-pass membrane protein</topology>
    </subcellularLocation>
</comment>
<dbReference type="GeneID" id="101895407"/>
<evidence type="ECO:0000313" key="14">
    <source>
        <dbReference type="EnsemblMetazoa" id="MDOA005667-PA"/>
    </source>
</evidence>
<dbReference type="InterPro" id="IPR036291">
    <property type="entry name" value="NAD(P)-bd_dom_sf"/>
</dbReference>
<dbReference type="PANTHER" id="PTHR11011:SF12">
    <property type="entry name" value="FATTY ACYL-COA REDUCTASE"/>
    <property type="match status" value="1"/>
</dbReference>
<accession>A0A1I8MJU8</accession>
<evidence type="ECO:0000256" key="3">
    <source>
        <dbReference type="ARBA" id="ARBA00022516"/>
    </source>
</evidence>
<keyword evidence="3 11" id="KW-0444">Lipid biosynthesis</keyword>
<protein>
    <recommendedName>
        <fullName evidence="11">Fatty acyl-CoA reductase</fullName>
        <ecNumber evidence="11">1.2.1.84</ecNumber>
    </recommendedName>
</protein>
<feature type="domain" description="Fatty acyl-CoA reductase C-terminal" evidence="12">
    <location>
        <begin position="361"/>
        <end position="452"/>
    </location>
</feature>
<feature type="domain" description="Thioester reductase (TE)" evidence="13">
    <location>
        <begin position="18"/>
        <end position="284"/>
    </location>
</feature>
<keyword evidence="15" id="KW-1185">Reference proteome</keyword>
<dbReference type="VEuPathDB" id="VectorBase:MDOMA2_006568"/>
<dbReference type="OrthoDB" id="429813at2759"/>
<dbReference type="GO" id="GO:0102965">
    <property type="term" value="F:alcohol-forming long-chain fatty acyl-CoA reductase activity"/>
    <property type="evidence" value="ECO:0007669"/>
    <property type="project" value="UniProtKB-EC"/>
</dbReference>
<dbReference type="SUPFAM" id="SSF51735">
    <property type="entry name" value="NAD(P)-binding Rossmann-fold domains"/>
    <property type="match status" value="1"/>
</dbReference>
<dbReference type="KEGG" id="mde:101895407"/>
<gene>
    <name evidence="14" type="primary">101895407</name>
    <name evidence="16" type="synonym">LOC101895407</name>
</gene>
<dbReference type="VEuPathDB" id="VectorBase:MDOA005667"/>
<dbReference type="InterPro" id="IPR013120">
    <property type="entry name" value="FAR_NAD-bd"/>
</dbReference>
<comment type="similarity">
    <text evidence="2 11">Belongs to the fatty acyl-CoA reductase family.</text>
</comment>
<proteinExistence type="inferred from homology"/>
<evidence type="ECO:0000313" key="15">
    <source>
        <dbReference type="Proteomes" id="UP001652621"/>
    </source>
</evidence>
<dbReference type="Pfam" id="PF07993">
    <property type="entry name" value="NAD_binding_4"/>
    <property type="match status" value="1"/>
</dbReference>
<evidence type="ECO:0000256" key="9">
    <source>
        <dbReference type="ARBA" id="ARBA00023136"/>
    </source>
</evidence>
<evidence type="ECO:0000256" key="8">
    <source>
        <dbReference type="ARBA" id="ARBA00023098"/>
    </source>
</evidence>
<evidence type="ECO:0000256" key="5">
    <source>
        <dbReference type="ARBA" id="ARBA00022857"/>
    </source>
</evidence>
<feature type="transmembrane region" description="Helical" evidence="11">
    <location>
        <begin position="469"/>
        <end position="486"/>
    </location>
</feature>
<dbReference type="GO" id="GO:0005777">
    <property type="term" value="C:peroxisome"/>
    <property type="evidence" value="ECO:0007669"/>
    <property type="project" value="TreeGrafter"/>
</dbReference>
<keyword evidence="5 11" id="KW-0521">NADP</keyword>
<keyword evidence="9 11" id="KW-0472">Membrane</keyword>
<sequence>MSALTPVQQYYKDKTIFITGATGFMGKVLIEKLLYSCSELKEIIIICRPKRGKCPQSRLEEIWKAPIFQRIKDEKPHALKKVTMFQGDITLEYLGLSDDELKYVAENTNIVFHMAASLKMECPLSESINMNLAGTRRALDVARKMKNLVSFVHLSTTFCNYDHKVLYEQVYEVQQKPEDLMRLAEWMDAKTLDAIRKDLIEPHPNNYTYTKRLTEIYVRNHYETMPVVIARPSIVTCAYKEPLEGWIDNMNGPVGLAIAGGKGVLRSLMCDADAKVENIPVDHATTGLIFIPHYVNQMKTRPAEVPVFNLTLGEDQKTSSRWVVEKSMEFNNEYPLSMPLWYPNCTLTMNKYYHWINVVLFMWLPALLIDCLLTLCGQKRFLMRAHKRLMAGLKVLQFFTTKAWNFKNTKFIELCESLTVEEKAIFPTPLQFDKEEYMFNCCIGARQYVCKEPMSNVARARVNYRIMYFLDRVCKIFLCSWFFYWFSSKLGLGDYVCYINPLHLITPVKQ</sequence>
<dbReference type="FunFam" id="3.40.50.720:FF:000143">
    <property type="entry name" value="Fatty acyl-CoA reductase"/>
    <property type="match status" value="1"/>
</dbReference>
<evidence type="ECO:0000256" key="7">
    <source>
        <dbReference type="ARBA" id="ARBA00023002"/>
    </source>
</evidence>
<keyword evidence="8 11" id="KW-0443">Lipid metabolism</keyword>
<evidence type="ECO:0000256" key="10">
    <source>
        <dbReference type="ARBA" id="ARBA00052530"/>
    </source>
</evidence>
<dbReference type="eggNOG" id="KOG1221">
    <property type="taxonomic scope" value="Eukaryota"/>
</dbReference>
<evidence type="ECO:0000259" key="12">
    <source>
        <dbReference type="Pfam" id="PF03015"/>
    </source>
</evidence>
<keyword evidence="4 11" id="KW-0812">Transmembrane</keyword>
<dbReference type="InterPro" id="IPR026055">
    <property type="entry name" value="FAR"/>
</dbReference>
<evidence type="ECO:0000256" key="11">
    <source>
        <dbReference type="RuleBase" id="RU363097"/>
    </source>
</evidence>
<name>A0A1I8MJU8_MUSDO</name>
<keyword evidence="7 11" id="KW-0560">Oxidoreductase</keyword>
<dbReference type="PANTHER" id="PTHR11011">
    <property type="entry name" value="MALE STERILITY PROTEIN 2-RELATED"/>
    <property type="match status" value="1"/>
</dbReference>
<comment type="function">
    <text evidence="11">Catalyzes the reduction of fatty acyl-CoA to fatty alcohols.</text>
</comment>
<dbReference type="AlphaFoldDB" id="A0A1I8MJU8"/>
<evidence type="ECO:0000313" key="16">
    <source>
        <dbReference type="RefSeq" id="XP_005176035.1"/>
    </source>
</evidence>
<dbReference type="GO" id="GO:0035336">
    <property type="term" value="P:long-chain fatty-acyl-CoA metabolic process"/>
    <property type="evidence" value="ECO:0007669"/>
    <property type="project" value="TreeGrafter"/>
</dbReference>
<evidence type="ECO:0000256" key="4">
    <source>
        <dbReference type="ARBA" id="ARBA00022692"/>
    </source>
</evidence>
<dbReference type="Proteomes" id="UP001652621">
    <property type="component" value="Unplaced"/>
</dbReference>
<reference evidence="16" key="2">
    <citation type="submission" date="2025-04" db="UniProtKB">
        <authorList>
            <consortium name="RefSeq"/>
        </authorList>
    </citation>
    <scope>IDENTIFICATION</scope>
    <source>
        <strain evidence="16">Aabys</strain>
    </source>
</reference>
<dbReference type="GO" id="GO:0080019">
    <property type="term" value="F:alcohol-forming very long-chain fatty acyl-CoA reductase activity"/>
    <property type="evidence" value="ECO:0007669"/>
    <property type="project" value="InterPro"/>
</dbReference>
<dbReference type="CDD" id="cd05236">
    <property type="entry name" value="FAR-N_SDR_e"/>
    <property type="match status" value="1"/>
</dbReference>
<reference evidence="14" key="1">
    <citation type="submission" date="2020-05" db="UniProtKB">
        <authorList>
            <consortium name="EnsemblMetazoa"/>
        </authorList>
    </citation>
    <scope>IDENTIFICATION</scope>
    <source>
        <strain evidence="14">Aabys</strain>
    </source>
</reference>
<dbReference type="EC" id="1.2.1.84" evidence="11"/>
<evidence type="ECO:0000256" key="1">
    <source>
        <dbReference type="ARBA" id="ARBA00004141"/>
    </source>
</evidence>
<dbReference type="Pfam" id="PF03015">
    <property type="entry name" value="Sterile"/>
    <property type="match status" value="1"/>
</dbReference>
<evidence type="ECO:0000256" key="2">
    <source>
        <dbReference type="ARBA" id="ARBA00005928"/>
    </source>
</evidence>
<dbReference type="Gene3D" id="3.40.50.720">
    <property type="entry name" value="NAD(P)-binding Rossmann-like Domain"/>
    <property type="match status" value="1"/>
</dbReference>
<dbReference type="CDD" id="cd09071">
    <property type="entry name" value="FAR_C"/>
    <property type="match status" value="1"/>
</dbReference>
<keyword evidence="6 11" id="KW-1133">Transmembrane helix</keyword>
<evidence type="ECO:0000256" key="6">
    <source>
        <dbReference type="ARBA" id="ARBA00022989"/>
    </source>
</evidence>